<reference evidence="3" key="1">
    <citation type="journal article" date="2022" name="Int. J. Syst. Evol. Microbiol.">
        <title>Anaeromyxobacter oryzae sp. nov., Anaeromyxobacter diazotrophicus sp. nov. and Anaeromyxobacter paludicola sp. nov., isolated from paddy soils.</title>
        <authorList>
            <person name="Itoh H."/>
            <person name="Xu Z."/>
            <person name="Mise K."/>
            <person name="Masuda Y."/>
            <person name="Ushijima N."/>
            <person name="Hayakawa C."/>
            <person name="Shiratori Y."/>
            <person name="Senoo K."/>
        </authorList>
    </citation>
    <scope>NUCLEOTIDE SEQUENCE [LARGE SCALE GENOMIC DNA]</scope>
    <source>
        <strain evidence="3">Red232</strain>
    </source>
</reference>
<name>A0ABN6MWP5_9BACT</name>
<dbReference type="EMBL" id="AP025591">
    <property type="protein sequence ID" value="BDG03943.1"/>
    <property type="molecule type" value="Genomic_DNA"/>
</dbReference>
<accession>A0ABN6MWP5</accession>
<dbReference type="RefSeq" id="WP_248352318.1">
    <property type="nucleotide sequence ID" value="NZ_AP025591.1"/>
</dbReference>
<sequence>MSGTGAGLYLRPPGESERLVVVAPDPAGVLGALAGVLAEPLALVYVLLRSGTFRPEGRYQTSRPLARAAVEALLARFGPFLSGDGRHGLAVLSMVEAAAVTLDRRGVVEVHGPVERAVPVLRTCGLVEGTPAEPAPRPVAPAHDADEQALLAATDWTWFPLEPGDALLD</sequence>
<organism evidence="2 3">
    <name type="scientific">Anaeromyxobacter oryzae</name>
    <dbReference type="NCBI Taxonomy" id="2918170"/>
    <lineage>
        <taxon>Bacteria</taxon>
        <taxon>Pseudomonadati</taxon>
        <taxon>Myxococcota</taxon>
        <taxon>Myxococcia</taxon>
        <taxon>Myxococcales</taxon>
        <taxon>Cystobacterineae</taxon>
        <taxon>Anaeromyxobacteraceae</taxon>
        <taxon>Anaeromyxobacter</taxon>
    </lineage>
</organism>
<keyword evidence="3" id="KW-1185">Reference proteome</keyword>
<keyword evidence="1" id="KW-0812">Transmembrane</keyword>
<gene>
    <name evidence="2" type="ORF">AMOR_29390</name>
</gene>
<evidence type="ECO:0000313" key="3">
    <source>
        <dbReference type="Proteomes" id="UP001162891"/>
    </source>
</evidence>
<evidence type="ECO:0000256" key="1">
    <source>
        <dbReference type="SAM" id="Phobius"/>
    </source>
</evidence>
<keyword evidence="1" id="KW-1133">Transmembrane helix</keyword>
<evidence type="ECO:0000313" key="2">
    <source>
        <dbReference type="EMBL" id="BDG03943.1"/>
    </source>
</evidence>
<feature type="transmembrane region" description="Helical" evidence="1">
    <location>
        <begin position="27"/>
        <end position="48"/>
    </location>
</feature>
<dbReference type="Proteomes" id="UP001162891">
    <property type="component" value="Chromosome"/>
</dbReference>
<proteinExistence type="predicted"/>
<keyword evidence="1" id="KW-0472">Membrane</keyword>
<protein>
    <submittedName>
        <fullName evidence="2">Uncharacterized protein</fullName>
    </submittedName>
</protein>